<dbReference type="KEGG" id="crq:GCK72_008679"/>
<dbReference type="STRING" id="31234.E3NCT3"/>
<reference evidence="2" key="1">
    <citation type="submission" date="2007-07" db="EMBL/GenBank/DDBJ databases">
        <title>PCAP assembly of the Caenorhabditis remanei genome.</title>
        <authorList>
            <consortium name="The Caenorhabditis remanei Sequencing Consortium"/>
            <person name="Wilson R.K."/>
        </authorList>
    </citation>
    <scope>NUCLEOTIDE SEQUENCE [LARGE SCALE GENOMIC DNA]</scope>
    <source>
        <strain evidence="2">PB4641</strain>
    </source>
</reference>
<dbReference type="GeneID" id="9823148"/>
<name>E3NCT3_CAERE</name>
<dbReference type="OMA" id="TWERNEL"/>
<dbReference type="AlphaFoldDB" id="E3NCT3"/>
<proteinExistence type="predicted"/>
<dbReference type="Pfam" id="PF07735">
    <property type="entry name" value="FBA_2"/>
    <property type="match status" value="1"/>
</dbReference>
<organism evidence="3">
    <name type="scientific">Caenorhabditis remanei</name>
    <name type="common">Caenorhabditis vulgaris</name>
    <dbReference type="NCBI Taxonomy" id="31234"/>
    <lineage>
        <taxon>Eukaryota</taxon>
        <taxon>Metazoa</taxon>
        <taxon>Ecdysozoa</taxon>
        <taxon>Nematoda</taxon>
        <taxon>Chromadorea</taxon>
        <taxon>Rhabditida</taxon>
        <taxon>Rhabditina</taxon>
        <taxon>Rhabditomorpha</taxon>
        <taxon>Rhabditoidea</taxon>
        <taxon>Rhabditidae</taxon>
        <taxon>Peloderinae</taxon>
        <taxon>Caenorhabditis</taxon>
    </lineage>
</organism>
<dbReference type="EMBL" id="DS268602">
    <property type="protein sequence ID" value="EFO93354.1"/>
    <property type="molecule type" value="Genomic_DNA"/>
</dbReference>
<dbReference type="PROSITE" id="PS50181">
    <property type="entry name" value="FBOX"/>
    <property type="match status" value="1"/>
</dbReference>
<dbReference type="RefSeq" id="XP_003093796.2">
    <property type="nucleotide sequence ID" value="XM_003093748.2"/>
</dbReference>
<sequence>MTTSFPLLNLPPKAILHVLKSMGYGEIITLSFLSKRAKQSVEAMELTSSNVLVQIGNFVDIVVRVEKRFWSWRFYGDETENGTMNRALPDKFTELSIHHGPIEWSMRDLSVKKWISHFKTIFHFSKFYSLQFYTDSLMYDIEEIKATFGNFDKLLISIDNSKSEAYDLLVKHFPSRSLLFDGGVFECLEHPKEVLIQNYDELEITLDEDLGAGLSIMLDDLLMMNSKTVLFGDVNWTGKEVNRFIKHWIKGSNPRLETLDIFSRGEAFNRTVALKGIRYMEMPADHVREFKTLDHEKFDVEGGYDIIRHDGTTATVKFDYDEESDTDSFNMHVWHPHCVVDS</sequence>
<dbReference type="PANTHER" id="PTHR22899">
    <property type="entry name" value="CYCLIN-RELATED F-BOX FAMILY"/>
    <property type="match status" value="1"/>
</dbReference>
<dbReference type="InterPro" id="IPR001810">
    <property type="entry name" value="F-box_dom"/>
</dbReference>
<dbReference type="CTD" id="9823148"/>
<dbReference type="InterPro" id="IPR012885">
    <property type="entry name" value="F-box_Sdz-33"/>
</dbReference>
<feature type="domain" description="F-box" evidence="1">
    <location>
        <begin position="4"/>
        <end position="55"/>
    </location>
</feature>
<dbReference type="HOGENOM" id="CLU_028840_1_3_1"/>
<evidence type="ECO:0000313" key="2">
    <source>
        <dbReference type="EMBL" id="EFO93354.1"/>
    </source>
</evidence>
<accession>E3NCT3</accession>
<gene>
    <name evidence="2" type="ORF">CRE_24768</name>
</gene>
<dbReference type="Pfam" id="PF00646">
    <property type="entry name" value="F-box"/>
    <property type="match status" value="1"/>
</dbReference>
<dbReference type="Proteomes" id="UP000008281">
    <property type="component" value="Unassembled WGS sequence"/>
</dbReference>
<evidence type="ECO:0000259" key="1">
    <source>
        <dbReference type="PROSITE" id="PS50181"/>
    </source>
</evidence>
<dbReference type="InParanoid" id="E3NCT3"/>
<dbReference type="InterPro" id="IPR053222">
    <property type="entry name" value="Zygotic_Embryogenesis-Asso"/>
</dbReference>
<dbReference type="FunCoup" id="E3NCT3">
    <property type="interactions" value="34"/>
</dbReference>
<dbReference type="eggNOG" id="ENOG502TJYH">
    <property type="taxonomic scope" value="Eukaryota"/>
</dbReference>
<protein>
    <recommendedName>
        <fullName evidence="1">F-box domain-containing protein</fullName>
    </recommendedName>
</protein>
<keyword evidence="3" id="KW-1185">Reference proteome</keyword>
<evidence type="ECO:0000313" key="3">
    <source>
        <dbReference type="Proteomes" id="UP000008281"/>
    </source>
</evidence>
<dbReference type="PANTHER" id="PTHR22899:SF0">
    <property type="entry name" value="F-BOX ASSOCIATED DOMAIN-CONTAINING PROTEIN-RELATED"/>
    <property type="match status" value="1"/>
</dbReference>